<feature type="transmembrane region" description="Helical" evidence="1">
    <location>
        <begin position="200"/>
        <end position="218"/>
    </location>
</feature>
<evidence type="ECO:0000313" key="3">
    <source>
        <dbReference type="Proteomes" id="UP000033035"/>
    </source>
</evidence>
<dbReference type="HOGENOM" id="CLU_029171_4_0_10"/>
<dbReference type="Proteomes" id="UP000033035">
    <property type="component" value="Unassembled WGS sequence"/>
</dbReference>
<name>A0A0F5JJW3_9BACT</name>
<comment type="caution">
    <text evidence="2">The sequence shown here is derived from an EMBL/GenBank/DDBJ whole genome shotgun (WGS) entry which is preliminary data.</text>
</comment>
<accession>A0A0F5JJW3</accession>
<protein>
    <submittedName>
        <fullName evidence="2">Uncharacterized protein</fullName>
    </submittedName>
</protein>
<feature type="transmembrane region" description="Helical" evidence="1">
    <location>
        <begin position="263"/>
        <end position="283"/>
    </location>
</feature>
<dbReference type="PANTHER" id="PTHR31061:SF24">
    <property type="entry name" value="LD22376P"/>
    <property type="match status" value="1"/>
</dbReference>
<keyword evidence="1" id="KW-0812">Transmembrane</keyword>
<dbReference type="EMBL" id="AQHW01000011">
    <property type="protein sequence ID" value="KKB58043.1"/>
    <property type="molecule type" value="Genomic_DNA"/>
</dbReference>
<feature type="transmembrane region" description="Helical" evidence="1">
    <location>
        <begin position="88"/>
        <end position="107"/>
    </location>
</feature>
<proteinExistence type="predicted"/>
<dbReference type="PATRIC" id="fig|1203610.3.peg.1902"/>
<keyword evidence="3" id="KW-1185">Reference proteome</keyword>
<evidence type="ECO:0000256" key="1">
    <source>
        <dbReference type="SAM" id="Phobius"/>
    </source>
</evidence>
<feature type="transmembrane region" description="Helical" evidence="1">
    <location>
        <begin position="12"/>
        <end position="30"/>
    </location>
</feature>
<feature type="transmembrane region" description="Helical" evidence="1">
    <location>
        <begin position="113"/>
        <end position="133"/>
    </location>
</feature>
<keyword evidence="1" id="KW-0472">Membrane</keyword>
<reference evidence="2 3" key="1">
    <citation type="submission" date="2013-04" db="EMBL/GenBank/DDBJ databases">
        <title>The Genome Sequence of Parabacteroides gordonii DSM 23371.</title>
        <authorList>
            <consortium name="The Broad Institute Genomics Platform"/>
            <person name="Earl A."/>
            <person name="Ward D."/>
            <person name="Feldgarden M."/>
            <person name="Gevers D."/>
            <person name="Martens E."/>
            <person name="Sakamoto M."/>
            <person name="Benno Y."/>
            <person name="Suzuki N."/>
            <person name="Matsunaga N."/>
            <person name="Koshihara K."/>
            <person name="Seki M."/>
            <person name="Komiya H."/>
            <person name="Walker B."/>
            <person name="Young S."/>
            <person name="Zeng Q."/>
            <person name="Gargeya S."/>
            <person name="Fitzgerald M."/>
            <person name="Haas B."/>
            <person name="Abouelleil A."/>
            <person name="Allen A.W."/>
            <person name="Alvarado L."/>
            <person name="Arachchi H.M."/>
            <person name="Berlin A.M."/>
            <person name="Chapman S.B."/>
            <person name="Gainer-Dewar J."/>
            <person name="Goldberg J."/>
            <person name="Griggs A."/>
            <person name="Gujja S."/>
            <person name="Hansen M."/>
            <person name="Howarth C."/>
            <person name="Imamovic A."/>
            <person name="Ireland A."/>
            <person name="Larimer J."/>
            <person name="McCowan C."/>
            <person name="Murphy C."/>
            <person name="Pearson M."/>
            <person name="Poon T.W."/>
            <person name="Priest M."/>
            <person name="Roberts A."/>
            <person name="Saif S."/>
            <person name="Shea T."/>
            <person name="Sisk P."/>
            <person name="Sykes S."/>
            <person name="Wortman J."/>
            <person name="Nusbaum C."/>
            <person name="Birren B."/>
        </authorList>
    </citation>
    <scope>NUCLEOTIDE SEQUENCE [LARGE SCALE GENOMIC DNA]</scope>
    <source>
        <strain evidence="2 3">MS-1</strain>
    </source>
</reference>
<dbReference type="RefSeq" id="WP_028730016.1">
    <property type="nucleotide sequence ID" value="NZ_KE386765.1"/>
</dbReference>
<evidence type="ECO:0000313" key="2">
    <source>
        <dbReference type="EMBL" id="KKB58043.1"/>
    </source>
</evidence>
<feature type="transmembrane region" description="Helical" evidence="1">
    <location>
        <begin position="230"/>
        <end position="251"/>
    </location>
</feature>
<feature type="transmembrane region" description="Helical" evidence="1">
    <location>
        <begin position="303"/>
        <end position="325"/>
    </location>
</feature>
<feature type="transmembrane region" description="Helical" evidence="1">
    <location>
        <begin position="50"/>
        <end position="67"/>
    </location>
</feature>
<organism evidence="2 3">
    <name type="scientific">Parabacteroides gordonii MS-1 = DSM 23371</name>
    <dbReference type="NCBI Taxonomy" id="1203610"/>
    <lineage>
        <taxon>Bacteria</taxon>
        <taxon>Pseudomonadati</taxon>
        <taxon>Bacteroidota</taxon>
        <taxon>Bacteroidia</taxon>
        <taxon>Bacteroidales</taxon>
        <taxon>Tannerellaceae</taxon>
        <taxon>Parabacteroides</taxon>
    </lineage>
</organism>
<keyword evidence="1" id="KW-1133">Transmembrane helix</keyword>
<dbReference type="PANTHER" id="PTHR31061">
    <property type="entry name" value="LD22376P"/>
    <property type="match status" value="1"/>
</dbReference>
<dbReference type="AlphaFoldDB" id="A0A0F5JJW3"/>
<gene>
    <name evidence="2" type="ORF">HMPREF1536_01852</name>
</gene>
<sequence length="367" mass="41408">MAQSGRLLSLDVMRGITIAGMIMVNNPGTWEYVYAPLRHASWNGLTPTDLVFPFFMFIMGVSMFFSLRKYNFKLSKESVTKVLKRTALIFLVGFGLNLFSHICYNGFTHFENLRILGVMQRLALAYGAGSLIGLAVNHKYILQTATVILLFYWILLALTGSTTLSEDNIIAVVDRALFGNTHMYHDYLADGTRIAFDPEGLLSCFGSIAHVLLGFYAGKIILDSKKNNELIIRNLFIFGSIILFLGFLFSYGCPINKKLWSSTFVLTTCGFGSLFLALLIWIIDINGKKKWSLFFESFGINPLYLYVQGDILAVILDKSGIASYIYTDILAPLFGNFGGSLVWAIFFVILNWIPGYWLYKKRIYIKL</sequence>
<feature type="transmembrane region" description="Helical" evidence="1">
    <location>
        <begin position="337"/>
        <end position="359"/>
    </location>
</feature>